<feature type="transmembrane region" description="Helical" evidence="1">
    <location>
        <begin position="87"/>
        <end position="109"/>
    </location>
</feature>
<accession>A0A9X4NSC9</accession>
<evidence type="ECO:0000313" key="4">
    <source>
        <dbReference type="Proteomes" id="UP001152876"/>
    </source>
</evidence>
<feature type="transmembrane region" description="Helical" evidence="1">
    <location>
        <begin position="56"/>
        <end position="75"/>
    </location>
</feature>
<dbReference type="RefSeq" id="WP_068174250.1">
    <property type="nucleotide sequence ID" value="NZ_AOGK01000015.1"/>
</dbReference>
<keyword evidence="1" id="KW-0472">Membrane</keyword>
<feature type="domain" description="Inositolphosphotransferase Aur1/Ipt1" evidence="2">
    <location>
        <begin position="67"/>
        <end position="204"/>
    </location>
</feature>
<evidence type="ECO:0000313" key="3">
    <source>
        <dbReference type="EMBL" id="MDG5976960.1"/>
    </source>
</evidence>
<keyword evidence="1" id="KW-0812">Transmembrane</keyword>
<evidence type="ECO:0000256" key="1">
    <source>
        <dbReference type="SAM" id="Phobius"/>
    </source>
</evidence>
<dbReference type="Proteomes" id="UP001152876">
    <property type="component" value="Unassembled WGS sequence"/>
</dbReference>
<feature type="transmembrane region" description="Helical" evidence="1">
    <location>
        <begin position="134"/>
        <end position="154"/>
    </location>
</feature>
<reference evidence="3" key="1">
    <citation type="submission" date="2013-01" db="EMBL/GenBank/DDBJ databases">
        <title>Genome draft of Hydrogenophaga taeniospiralis 2K1.</title>
        <authorList>
            <person name="Gomila M."/>
            <person name="Lalucat J."/>
        </authorList>
    </citation>
    <scope>NUCLEOTIDE SEQUENCE</scope>
    <source>
        <strain evidence="3">CCUG 15921</strain>
    </source>
</reference>
<dbReference type="GO" id="GO:0016020">
    <property type="term" value="C:membrane"/>
    <property type="evidence" value="ECO:0007669"/>
    <property type="project" value="UniProtKB-SubCell"/>
</dbReference>
<name>A0A9X4NSC9_9BURK</name>
<proteinExistence type="predicted"/>
<feature type="transmembrane region" description="Helical" evidence="1">
    <location>
        <begin position="12"/>
        <end position="36"/>
    </location>
</feature>
<keyword evidence="1" id="KW-1133">Transmembrane helix</keyword>
<organism evidence="3 4">
    <name type="scientific">Hydrogenophaga taeniospiralis CCUG 15921</name>
    <dbReference type="NCBI Taxonomy" id="1281780"/>
    <lineage>
        <taxon>Bacteria</taxon>
        <taxon>Pseudomonadati</taxon>
        <taxon>Pseudomonadota</taxon>
        <taxon>Betaproteobacteria</taxon>
        <taxon>Burkholderiales</taxon>
        <taxon>Comamonadaceae</taxon>
        <taxon>Hydrogenophaga</taxon>
    </lineage>
</organism>
<dbReference type="InterPro" id="IPR026841">
    <property type="entry name" value="Aur1/Ipt1"/>
</dbReference>
<comment type="caution">
    <text evidence="3">The sequence shown here is derived from an EMBL/GenBank/DDBJ whole genome shotgun (WGS) entry which is preliminary data.</text>
</comment>
<dbReference type="Pfam" id="PF14378">
    <property type="entry name" value="PAP2_3"/>
    <property type="match status" value="1"/>
</dbReference>
<sequence length="220" mass="24805">MESSWHREFFKRLIILWPLKSLGTTAFMTLFFWAYFTILNNPTQTPVVVPAIWLDHWIGFVPAAFPIYASLWVYVSLPPALMKDLRTLLLFGLWIALLCLFCLAIFWVFPTRTPDFGIDWKDYPGLAMIKGIDASGNACPSLHVASAVFSAFWLDRIFREMNAPRLLRWISAIHCVAIIWSTIATLQHVAIDALSGAVVGVAFAAASLYPGRKRRALTLA</sequence>
<feature type="transmembrane region" description="Helical" evidence="1">
    <location>
        <begin position="189"/>
        <end position="209"/>
    </location>
</feature>
<keyword evidence="4" id="KW-1185">Reference proteome</keyword>
<dbReference type="EMBL" id="AOGK01000015">
    <property type="protein sequence ID" value="MDG5976960.1"/>
    <property type="molecule type" value="Genomic_DNA"/>
</dbReference>
<protein>
    <submittedName>
        <fullName evidence="3">Phosphoesterase, PA-phosphatase related protein</fullName>
    </submittedName>
</protein>
<dbReference type="AlphaFoldDB" id="A0A9X4NSC9"/>
<gene>
    <name evidence="3" type="ORF">H010_16989</name>
</gene>
<evidence type="ECO:0000259" key="2">
    <source>
        <dbReference type="Pfam" id="PF14378"/>
    </source>
</evidence>
<feature type="transmembrane region" description="Helical" evidence="1">
    <location>
        <begin position="166"/>
        <end position="183"/>
    </location>
</feature>